<keyword evidence="2" id="KW-1185">Reference proteome</keyword>
<name>A0A504YPC5_FASGI</name>
<proteinExistence type="predicted"/>
<dbReference type="EMBL" id="SUNJ01005943">
    <property type="protein sequence ID" value="TPP63194.1"/>
    <property type="molecule type" value="Genomic_DNA"/>
</dbReference>
<protein>
    <submittedName>
        <fullName evidence="1">Uncharacterized protein</fullName>
    </submittedName>
</protein>
<evidence type="ECO:0000313" key="2">
    <source>
        <dbReference type="Proteomes" id="UP000316759"/>
    </source>
</evidence>
<evidence type="ECO:0000313" key="1">
    <source>
        <dbReference type="EMBL" id="TPP63194.1"/>
    </source>
</evidence>
<sequence>MSKVYLTSKIHEISGSFRSINYTHPPSAS</sequence>
<reference evidence="1 2" key="1">
    <citation type="submission" date="2019-04" db="EMBL/GenBank/DDBJ databases">
        <title>Annotation for the trematode Fasciola gigantica.</title>
        <authorList>
            <person name="Choi Y.-J."/>
        </authorList>
    </citation>
    <scope>NUCLEOTIDE SEQUENCE [LARGE SCALE GENOMIC DNA]</scope>
    <source>
        <strain evidence="1">Uganda_cow_1</strain>
    </source>
</reference>
<dbReference type="Proteomes" id="UP000316759">
    <property type="component" value="Unassembled WGS sequence"/>
</dbReference>
<accession>A0A504YPC5</accession>
<organism evidence="1 2">
    <name type="scientific">Fasciola gigantica</name>
    <name type="common">Giant liver fluke</name>
    <dbReference type="NCBI Taxonomy" id="46835"/>
    <lineage>
        <taxon>Eukaryota</taxon>
        <taxon>Metazoa</taxon>
        <taxon>Spiralia</taxon>
        <taxon>Lophotrochozoa</taxon>
        <taxon>Platyhelminthes</taxon>
        <taxon>Trematoda</taxon>
        <taxon>Digenea</taxon>
        <taxon>Plagiorchiida</taxon>
        <taxon>Echinostomata</taxon>
        <taxon>Echinostomatoidea</taxon>
        <taxon>Fasciolidae</taxon>
        <taxon>Fasciola</taxon>
    </lineage>
</organism>
<gene>
    <name evidence="1" type="ORF">FGIG_01867</name>
</gene>
<comment type="caution">
    <text evidence="1">The sequence shown here is derived from an EMBL/GenBank/DDBJ whole genome shotgun (WGS) entry which is preliminary data.</text>
</comment>
<dbReference type="AlphaFoldDB" id="A0A504YPC5"/>